<dbReference type="AlphaFoldDB" id="A0A165KYH7"/>
<dbReference type="SUPFAM" id="SSF81383">
    <property type="entry name" value="F-box domain"/>
    <property type="match status" value="1"/>
</dbReference>
<dbReference type="InterPro" id="IPR032675">
    <property type="entry name" value="LRR_dom_sf"/>
</dbReference>
<dbReference type="EMBL" id="KV425934">
    <property type="protein sequence ID" value="KZV97091.1"/>
    <property type="molecule type" value="Genomic_DNA"/>
</dbReference>
<dbReference type="SUPFAM" id="SSF52047">
    <property type="entry name" value="RNI-like"/>
    <property type="match status" value="1"/>
</dbReference>
<gene>
    <name evidence="2" type="ORF">EXIGLDRAFT_764694</name>
</gene>
<proteinExistence type="predicted"/>
<name>A0A165KYH7_EXIGL</name>
<accession>A0A165KYH7</accession>
<dbReference type="SMART" id="SM00256">
    <property type="entry name" value="FBOX"/>
    <property type="match status" value="1"/>
</dbReference>
<dbReference type="InParanoid" id="A0A165KYH7"/>
<organism evidence="2 3">
    <name type="scientific">Exidia glandulosa HHB12029</name>
    <dbReference type="NCBI Taxonomy" id="1314781"/>
    <lineage>
        <taxon>Eukaryota</taxon>
        <taxon>Fungi</taxon>
        <taxon>Dikarya</taxon>
        <taxon>Basidiomycota</taxon>
        <taxon>Agaricomycotina</taxon>
        <taxon>Agaricomycetes</taxon>
        <taxon>Auriculariales</taxon>
        <taxon>Exidiaceae</taxon>
        <taxon>Exidia</taxon>
    </lineage>
</organism>
<keyword evidence="3" id="KW-1185">Reference proteome</keyword>
<evidence type="ECO:0000313" key="3">
    <source>
        <dbReference type="Proteomes" id="UP000077266"/>
    </source>
</evidence>
<evidence type="ECO:0000259" key="1">
    <source>
        <dbReference type="PROSITE" id="PS50181"/>
    </source>
</evidence>
<dbReference type="PANTHER" id="PTHR16134">
    <property type="entry name" value="F-BOX/TPR REPEAT PROTEIN POF3"/>
    <property type="match status" value="1"/>
</dbReference>
<reference evidence="2 3" key="1">
    <citation type="journal article" date="2016" name="Mol. Biol. Evol.">
        <title>Comparative Genomics of Early-Diverging Mushroom-Forming Fungi Provides Insights into the Origins of Lignocellulose Decay Capabilities.</title>
        <authorList>
            <person name="Nagy L.G."/>
            <person name="Riley R."/>
            <person name="Tritt A."/>
            <person name="Adam C."/>
            <person name="Daum C."/>
            <person name="Floudas D."/>
            <person name="Sun H."/>
            <person name="Yadav J.S."/>
            <person name="Pangilinan J."/>
            <person name="Larsson K.H."/>
            <person name="Matsuura K."/>
            <person name="Barry K."/>
            <person name="Labutti K."/>
            <person name="Kuo R."/>
            <person name="Ohm R.A."/>
            <person name="Bhattacharya S.S."/>
            <person name="Shirouzu T."/>
            <person name="Yoshinaga Y."/>
            <person name="Martin F.M."/>
            <person name="Grigoriev I.V."/>
            <person name="Hibbett D.S."/>
        </authorList>
    </citation>
    <scope>NUCLEOTIDE SEQUENCE [LARGE SCALE GENOMIC DNA]</scope>
    <source>
        <strain evidence="2 3">HHB12029</strain>
    </source>
</reference>
<dbReference type="Gene3D" id="3.80.10.10">
    <property type="entry name" value="Ribonuclease Inhibitor"/>
    <property type="match status" value="1"/>
</dbReference>
<dbReference type="PROSITE" id="PS50181">
    <property type="entry name" value="FBOX"/>
    <property type="match status" value="1"/>
</dbReference>
<evidence type="ECO:0000313" key="2">
    <source>
        <dbReference type="EMBL" id="KZV97091.1"/>
    </source>
</evidence>
<dbReference type="Proteomes" id="UP000077266">
    <property type="component" value="Unassembled WGS sequence"/>
</dbReference>
<dbReference type="InterPro" id="IPR036047">
    <property type="entry name" value="F-box-like_dom_sf"/>
</dbReference>
<dbReference type="Pfam" id="PF12937">
    <property type="entry name" value="F-box-like"/>
    <property type="match status" value="1"/>
</dbReference>
<sequence>MSSQLDALLHQAFAQALPDNYMSLRSTEAIVECQDSLRDVLQAFVQTAFGVHRDYIRLLNNNNSVNRLPPELLPAIFQSLPLRDRIRATHVCHHWRVVALSAPSLWSVISCPTRGSLLALPELVARSSAAPLDLCIPNISRPHDMLWALHVVKDHGHRLQSLLLAPTFEWPDADVYDWALDSMPLLRDLYIKWSKGPTSWLRISPFAAAGLGALEQVELVNVDAFDCFALFTSVTRLSLNLAPGCTTYQLISHIAQCRRLQHLELTLSKYNISLAALTAAEATATSDMPSLSSLTISGTLPRSEDNDPAANLFEALRSHTIPSVFYPLQREGHHTLRGNRRAERLLLSDMTGITHFCLTHLAARTVEVEDERGFCRTAEFVLRDFDDSEYRQLHSVVMLGLPFDAWCDLRAPGITLAQLERLTITELPVGPRWRHARWATCPKLRSLTLGVGDESPERIVEAAVDTVEFYIRGHPMPLEQVILVGNRPQRLLSAIRELPAASRDQVRGWEALPHM</sequence>
<dbReference type="OrthoDB" id="2423701at2759"/>
<feature type="domain" description="F-box" evidence="1">
    <location>
        <begin position="62"/>
        <end position="109"/>
    </location>
</feature>
<dbReference type="InterPro" id="IPR001810">
    <property type="entry name" value="F-box_dom"/>
</dbReference>
<protein>
    <recommendedName>
        <fullName evidence="1">F-box domain-containing protein</fullName>
    </recommendedName>
</protein>
<dbReference type="Gene3D" id="1.20.1280.50">
    <property type="match status" value="1"/>
</dbReference>
<dbReference type="PANTHER" id="PTHR16134:SF119">
    <property type="entry name" value="AT02038P-RELATED"/>
    <property type="match status" value="1"/>
</dbReference>